<dbReference type="PROSITE" id="PS00108">
    <property type="entry name" value="PROTEIN_KINASE_ST"/>
    <property type="match status" value="1"/>
</dbReference>
<dbReference type="PANTHER" id="PTHR43289">
    <property type="entry name" value="MITOGEN-ACTIVATED PROTEIN KINASE KINASE KINASE 20-RELATED"/>
    <property type="match status" value="1"/>
</dbReference>
<feature type="domain" description="Protein kinase" evidence="7">
    <location>
        <begin position="30"/>
        <end position="286"/>
    </location>
</feature>
<dbReference type="Gene3D" id="1.10.510.10">
    <property type="entry name" value="Transferase(Phosphotransferase) domain 1"/>
    <property type="match status" value="1"/>
</dbReference>
<accession>A0ABQ1HDU6</accession>
<dbReference type="Pfam" id="PF00069">
    <property type="entry name" value="Pkinase"/>
    <property type="match status" value="1"/>
</dbReference>
<dbReference type="Gene3D" id="3.30.200.20">
    <property type="entry name" value="Phosphorylase Kinase, domain 1"/>
    <property type="match status" value="1"/>
</dbReference>
<dbReference type="InterPro" id="IPR000719">
    <property type="entry name" value="Prot_kinase_dom"/>
</dbReference>
<dbReference type="SUPFAM" id="SSF56112">
    <property type="entry name" value="Protein kinase-like (PK-like)"/>
    <property type="match status" value="1"/>
</dbReference>
<organism evidence="8 9">
    <name type="scientific">Arenimonas soli</name>
    <dbReference type="NCBI Taxonomy" id="2269504"/>
    <lineage>
        <taxon>Bacteria</taxon>
        <taxon>Pseudomonadati</taxon>
        <taxon>Pseudomonadota</taxon>
        <taxon>Gammaproteobacteria</taxon>
        <taxon>Lysobacterales</taxon>
        <taxon>Lysobacteraceae</taxon>
        <taxon>Arenimonas</taxon>
    </lineage>
</organism>
<name>A0ABQ1HDU6_9GAMM</name>
<dbReference type="InterPro" id="IPR008271">
    <property type="entry name" value="Ser/Thr_kinase_AS"/>
</dbReference>
<keyword evidence="6" id="KW-0812">Transmembrane</keyword>
<keyword evidence="4 5" id="KW-0067">ATP-binding</keyword>
<dbReference type="SMART" id="SM00220">
    <property type="entry name" value="S_TKc"/>
    <property type="match status" value="1"/>
</dbReference>
<sequence>MLDEPRVSTREVALNATVLLTSVDIDIPGYRILRPIGEGGMASVFLAVQESLDREVALKVMAPALAANAEFAHRFLTEGKITAKLQHPNLVTVYDIGNHGNVYYLAAEYIPGGTLKDRIEEGGLSVGQILDITADIAHGLDFAHQKGFVHRDVKPGNVLFRNDGRVVLADFGIAKAMDGSNSSTVAGTSIGTPDYMSPEQARGESVDGRSDLYSLGAVLFEMLAGEPPYQASDAFTVALMHVTHPVPALPEEHAWLQPLVEGLMAKDPAQRFNTGAAFVEAMHKCVAGAPAGAVGVETRARRPGNDRIAGATQQRTRIRASEKAARPAWLLPVAGAGGAFVVAVLAWWLMTPSAPEVAASPATVQMPTTAASAADGPLPEGFSLPAPVDAPADDRLERLLNAGDALYENAIKPGPDFGRKLDYPDDDSALGYYRQALAVDSENARARAGVANVVAFYRSNAYEACKLGRWVQCQVLVMKGQAVDPADPFLQQLQDAAVAGKNGEDPALPAPPAG</sequence>
<dbReference type="InterPro" id="IPR017441">
    <property type="entry name" value="Protein_kinase_ATP_BS"/>
</dbReference>
<dbReference type="EMBL" id="BMKC01000001">
    <property type="protein sequence ID" value="GGA71549.1"/>
    <property type="molecule type" value="Genomic_DNA"/>
</dbReference>
<feature type="binding site" evidence="5">
    <location>
        <position position="59"/>
    </location>
    <ligand>
        <name>ATP</name>
        <dbReference type="ChEBI" id="CHEBI:30616"/>
    </ligand>
</feature>
<protein>
    <recommendedName>
        <fullName evidence="7">Protein kinase domain-containing protein</fullName>
    </recommendedName>
</protein>
<evidence type="ECO:0000313" key="9">
    <source>
        <dbReference type="Proteomes" id="UP000623419"/>
    </source>
</evidence>
<comment type="caution">
    <text evidence="8">The sequence shown here is derived from an EMBL/GenBank/DDBJ whole genome shotgun (WGS) entry which is preliminary data.</text>
</comment>
<dbReference type="PANTHER" id="PTHR43289:SF6">
    <property type="entry name" value="SERINE_THREONINE-PROTEIN KINASE NEKL-3"/>
    <property type="match status" value="1"/>
</dbReference>
<feature type="transmembrane region" description="Helical" evidence="6">
    <location>
        <begin position="328"/>
        <end position="350"/>
    </location>
</feature>
<dbReference type="Proteomes" id="UP000623419">
    <property type="component" value="Unassembled WGS sequence"/>
</dbReference>
<keyword evidence="3" id="KW-0418">Kinase</keyword>
<reference evidence="9" key="1">
    <citation type="journal article" date="2019" name="Int. J. Syst. Evol. Microbiol.">
        <title>The Global Catalogue of Microorganisms (GCM) 10K type strain sequencing project: providing services to taxonomists for standard genome sequencing and annotation.</title>
        <authorList>
            <consortium name="The Broad Institute Genomics Platform"/>
            <consortium name="The Broad Institute Genome Sequencing Center for Infectious Disease"/>
            <person name="Wu L."/>
            <person name="Ma J."/>
        </authorList>
    </citation>
    <scope>NUCLEOTIDE SEQUENCE [LARGE SCALE GENOMIC DNA]</scope>
    <source>
        <strain evidence="9">CGMCC 1.15905</strain>
    </source>
</reference>
<proteinExistence type="predicted"/>
<keyword evidence="9" id="KW-1185">Reference proteome</keyword>
<dbReference type="InterPro" id="IPR011009">
    <property type="entry name" value="Kinase-like_dom_sf"/>
</dbReference>
<dbReference type="PROSITE" id="PS50011">
    <property type="entry name" value="PROTEIN_KINASE_DOM"/>
    <property type="match status" value="1"/>
</dbReference>
<evidence type="ECO:0000256" key="4">
    <source>
        <dbReference type="ARBA" id="ARBA00022840"/>
    </source>
</evidence>
<evidence type="ECO:0000256" key="6">
    <source>
        <dbReference type="SAM" id="Phobius"/>
    </source>
</evidence>
<keyword evidence="6" id="KW-1133">Transmembrane helix</keyword>
<dbReference type="PROSITE" id="PS00107">
    <property type="entry name" value="PROTEIN_KINASE_ATP"/>
    <property type="match status" value="1"/>
</dbReference>
<evidence type="ECO:0000256" key="2">
    <source>
        <dbReference type="ARBA" id="ARBA00022741"/>
    </source>
</evidence>
<evidence type="ECO:0000256" key="1">
    <source>
        <dbReference type="ARBA" id="ARBA00022679"/>
    </source>
</evidence>
<dbReference type="CDD" id="cd14014">
    <property type="entry name" value="STKc_PknB_like"/>
    <property type="match status" value="1"/>
</dbReference>
<evidence type="ECO:0000256" key="5">
    <source>
        <dbReference type="PROSITE-ProRule" id="PRU10141"/>
    </source>
</evidence>
<keyword evidence="2 5" id="KW-0547">Nucleotide-binding</keyword>
<gene>
    <name evidence="8" type="ORF">GCM10011521_07090</name>
</gene>
<evidence type="ECO:0000313" key="8">
    <source>
        <dbReference type="EMBL" id="GGA71549.1"/>
    </source>
</evidence>
<evidence type="ECO:0000259" key="7">
    <source>
        <dbReference type="PROSITE" id="PS50011"/>
    </source>
</evidence>
<evidence type="ECO:0000256" key="3">
    <source>
        <dbReference type="ARBA" id="ARBA00022777"/>
    </source>
</evidence>
<keyword evidence="1" id="KW-0808">Transferase</keyword>
<keyword evidence="6" id="KW-0472">Membrane</keyword>